<comment type="caution">
    <text evidence="3">The sequence shown here is derived from an EMBL/GenBank/DDBJ whole genome shotgun (WGS) entry which is preliminary data.</text>
</comment>
<dbReference type="NCBIfam" id="TIGR00732">
    <property type="entry name" value="dprA"/>
    <property type="match status" value="1"/>
</dbReference>
<evidence type="ECO:0000259" key="2">
    <source>
        <dbReference type="Pfam" id="PF02481"/>
    </source>
</evidence>
<dbReference type="AlphaFoldDB" id="A0A0R1TR52"/>
<gene>
    <name evidence="3" type="ORF">FC32_GL001122</name>
</gene>
<proteinExistence type="inferred from homology"/>
<name>A0A0R1TR52_9LACO</name>
<dbReference type="GO" id="GO:0009294">
    <property type="term" value="P:DNA-mediated transformation"/>
    <property type="evidence" value="ECO:0007669"/>
    <property type="project" value="InterPro"/>
</dbReference>
<evidence type="ECO:0000256" key="1">
    <source>
        <dbReference type="ARBA" id="ARBA00006525"/>
    </source>
</evidence>
<protein>
    <submittedName>
        <fullName evidence="3">DNA processing protein</fullName>
    </submittedName>
</protein>
<dbReference type="eggNOG" id="COG0758">
    <property type="taxonomic scope" value="Bacteria"/>
</dbReference>
<reference evidence="3 4" key="1">
    <citation type="journal article" date="2015" name="Genome Announc.">
        <title>Expanding the biotechnology potential of lactobacilli through comparative genomics of 213 strains and associated genera.</title>
        <authorList>
            <person name="Sun Z."/>
            <person name="Harris H.M."/>
            <person name="McCann A."/>
            <person name="Guo C."/>
            <person name="Argimon S."/>
            <person name="Zhang W."/>
            <person name="Yang X."/>
            <person name="Jeffery I.B."/>
            <person name="Cooney J.C."/>
            <person name="Kagawa T.F."/>
            <person name="Liu W."/>
            <person name="Song Y."/>
            <person name="Salvetti E."/>
            <person name="Wrobel A."/>
            <person name="Rasinkangas P."/>
            <person name="Parkhill J."/>
            <person name="Rea M.C."/>
            <person name="O'Sullivan O."/>
            <person name="Ritari J."/>
            <person name="Douillard F.P."/>
            <person name="Paul Ross R."/>
            <person name="Yang R."/>
            <person name="Briner A.E."/>
            <person name="Felis G.E."/>
            <person name="de Vos W.M."/>
            <person name="Barrangou R."/>
            <person name="Klaenhammer T.R."/>
            <person name="Caufield P.W."/>
            <person name="Cui Y."/>
            <person name="Zhang H."/>
            <person name="O'Toole P.W."/>
        </authorList>
    </citation>
    <scope>NUCLEOTIDE SEQUENCE [LARGE SCALE GENOMIC DNA]</scope>
    <source>
        <strain evidence="3 4">DSM 16634</strain>
    </source>
</reference>
<dbReference type="InterPro" id="IPR057666">
    <property type="entry name" value="DrpA_SLOG"/>
</dbReference>
<organism evidence="3 4">
    <name type="scientific">Ligilactobacillus apodemi DSM 16634 = JCM 16172</name>
    <dbReference type="NCBI Taxonomy" id="1423724"/>
    <lineage>
        <taxon>Bacteria</taxon>
        <taxon>Bacillati</taxon>
        <taxon>Bacillota</taxon>
        <taxon>Bacilli</taxon>
        <taxon>Lactobacillales</taxon>
        <taxon>Lactobacillaceae</taxon>
        <taxon>Ligilactobacillus</taxon>
    </lineage>
</organism>
<dbReference type="PATRIC" id="fig|1423724.4.peg.1167"/>
<accession>A0A0R1TR52</accession>
<dbReference type="PANTHER" id="PTHR43022:SF1">
    <property type="entry name" value="PROTEIN SMF"/>
    <property type="match status" value="1"/>
</dbReference>
<evidence type="ECO:0000313" key="3">
    <source>
        <dbReference type="EMBL" id="KRL83856.1"/>
    </source>
</evidence>
<keyword evidence="4" id="KW-1185">Reference proteome</keyword>
<sequence length="287" mass="31998">MNELDYFLLKLHLCGLDLKNELLLAEYLTKFKHCPSKAEFFELLSLSKSRIEKLFDALQSRELAQKLKYNLALSNVLTILDARYPQNLREIYQPPVVLFYRGDIGLLESAKKLGIVGSRQCSTYATRVLTELLPQVLTHKLTLVSGLAKSVDGMVHQITLQHGGQTIAVIGNGLNICYPRCNLELQHELETSGLILSEYALDVAPLKYHFPLRNRIIAGLSQSVFVVEARHKSGSLITANLALQENRNVLALPGRITDPLSQGCNELILAGAKPVLASTDILEEFNY</sequence>
<dbReference type="EMBL" id="AZFT01000053">
    <property type="protein sequence ID" value="KRL83856.1"/>
    <property type="molecule type" value="Genomic_DNA"/>
</dbReference>
<comment type="similarity">
    <text evidence="1">Belongs to the DprA/Smf family.</text>
</comment>
<dbReference type="InterPro" id="IPR003488">
    <property type="entry name" value="DprA"/>
</dbReference>
<dbReference type="STRING" id="1423724.FC32_GL001122"/>
<dbReference type="SUPFAM" id="SSF102405">
    <property type="entry name" value="MCP/YpsA-like"/>
    <property type="match status" value="1"/>
</dbReference>
<dbReference type="Pfam" id="PF02481">
    <property type="entry name" value="DNA_processg_A"/>
    <property type="match status" value="1"/>
</dbReference>
<feature type="domain" description="Smf/DprA SLOG" evidence="2">
    <location>
        <begin position="76"/>
        <end position="285"/>
    </location>
</feature>
<dbReference type="Gene3D" id="3.40.50.450">
    <property type="match status" value="1"/>
</dbReference>
<dbReference type="RefSeq" id="WP_025088049.1">
    <property type="nucleotide sequence ID" value="NZ_AZFT01000053.1"/>
</dbReference>
<dbReference type="Proteomes" id="UP000051324">
    <property type="component" value="Unassembled WGS sequence"/>
</dbReference>
<dbReference type="PANTHER" id="PTHR43022">
    <property type="entry name" value="PROTEIN SMF"/>
    <property type="match status" value="1"/>
</dbReference>
<dbReference type="OrthoDB" id="9785707at2"/>
<evidence type="ECO:0000313" key="4">
    <source>
        <dbReference type="Proteomes" id="UP000051324"/>
    </source>
</evidence>